<dbReference type="InterPro" id="IPR012919">
    <property type="entry name" value="SUN_dom"/>
</dbReference>
<dbReference type="GO" id="GO:0005737">
    <property type="term" value="C:cytoplasm"/>
    <property type="evidence" value="ECO:0007669"/>
    <property type="project" value="TreeGrafter"/>
</dbReference>
<feature type="domain" description="SUN" evidence="6">
    <location>
        <begin position="58"/>
        <end position="156"/>
    </location>
</feature>
<dbReference type="InterPro" id="IPR045120">
    <property type="entry name" value="Suco/Slp1-like"/>
</dbReference>
<evidence type="ECO:0000256" key="1">
    <source>
        <dbReference type="ARBA" id="ARBA00004308"/>
    </source>
</evidence>
<dbReference type="GO" id="GO:0012505">
    <property type="term" value="C:endomembrane system"/>
    <property type="evidence" value="ECO:0007669"/>
    <property type="project" value="UniProtKB-SubCell"/>
</dbReference>
<proteinExistence type="predicted"/>
<dbReference type="Proteomes" id="UP000325313">
    <property type="component" value="Unassembled WGS sequence"/>
</dbReference>
<dbReference type="GO" id="GO:0034975">
    <property type="term" value="P:protein folding in endoplasmic reticulum"/>
    <property type="evidence" value="ECO:0007669"/>
    <property type="project" value="TreeGrafter"/>
</dbReference>
<comment type="subcellular location">
    <subcellularLocation>
        <location evidence="1">Endomembrane system</location>
    </subcellularLocation>
</comment>
<keyword evidence="2" id="KW-0812">Transmembrane</keyword>
<reference evidence="7 8" key="1">
    <citation type="submission" date="2019-05" db="EMBL/GenBank/DDBJ databases">
        <title>Emergence of the Ug99 lineage of the wheat stem rust pathogen through somatic hybridization.</title>
        <authorList>
            <person name="Li F."/>
            <person name="Upadhyaya N.M."/>
            <person name="Sperschneider J."/>
            <person name="Matny O."/>
            <person name="Nguyen-Phuc H."/>
            <person name="Mago R."/>
            <person name="Raley C."/>
            <person name="Miller M.E."/>
            <person name="Silverstein K.A.T."/>
            <person name="Henningsen E."/>
            <person name="Hirsch C.D."/>
            <person name="Visser B."/>
            <person name="Pretorius Z.A."/>
            <person name="Steffenson B.J."/>
            <person name="Schwessinger B."/>
            <person name="Dodds P.N."/>
            <person name="Figueroa M."/>
        </authorList>
    </citation>
    <scope>NUCLEOTIDE SEQUENCE [LARGE SCALE GENOMIC DNA]</scope>
    <source>
        <strain evidence="7 8">Ug99</strain>
    </source>
</reference>
<sequence>MRNHQHLIKLNQHPPIQYQPDPNTLHTGTSNSDDPLKILLTRTNYASFDCSASIHQSSKQTKSPSSILNKKKDEYLLTPCTNHKNKNKNKDNNFVVFQLCDKIEINHVVLANFEFFSSTFKLIKMSVSNSGLKGVGRAKWVDVGFLKTHNTRGFQMQWVGKKVIVGPQRDLVSSAKTAAKNELFLVFSLHCKLAHHSSPQLPFLKLGLRRPDLPLRRAASLSHHHQKQFSKGCNGPAYPRTFARHARVLQQREDQKDGLGPGQVVWSIDNDWVKDDGEEQVPLELPAMLTAHHLKHEEETIMIILCSNQPRRLRPVRDRRALHLPSLSLLLLHPRPPSLPLLCIFSLRHRPPNQTLLCLF</sequence>
<evidence type="ECO:0000256" key="3">
    <source>
        <dbReference type="ARBA" id="ARBA00022989"/>
    </source>
</evidence>
<dbReference type="AlphaFoldDB" id="A0A5B0QK87"/>
<evidence type="ECO:0000256" key="4">
    <source>
        <dbReference type="ARBA" id="ARBA00023136"/>
    </source>
</evidence>
<accession>A0A5B0QK87</accession>
<evidence type="ECO:0000256" key="5">
    <source>
        <dbReference type="SAM" id="MobiDB-lite"/>
    </source>
</evidence>
<comment type="caution">
    <text evidence="7">The sequence shown here is derived from an EMBL/GenBank/DDBJ whole genome shotgun (WGS) entry which is preliminary data.</text>
</comment>
<evidence type="ECO:0000259" key="6">
    <source>
        <dbReference type="Pfam" id="PF07738"/>
    </source>
</evidence>
<dbReference type="PANTHER" id="PTHR12953">
    <property type="entry name" value="MEMBRANE PROTEIN CH1 RELATED"/>
    <property type="match status" value="1"/>
</dbReference>
<dbReference type="GO" id="GO:0016020">
    <property type="term" value="C:membrane"/>
    <property type="evidence" value="ECO:0007669"/>
    <property type="project" value="InterPro"/>
</dbReference>
<keyword evidence="3" id="KW-1133">Transmembrane helix</keyword>
<name>A0A5B0QK87_PUCGR</name>
<evidence type="ECO:0000256" key="2">
    <source>
        <dbReference type="ARBA" id="ARBA00022692"/>
    </source>
</evidence>
<dbReference type="Pfam" id="PF07738">
    <property type="entry name" value="Sad1_UNC"/>
    <property type="match status" value="1"/>
</dbReference>
<keyword evidence="4" id="KW-0472">Membrane</keyword>
<gene>
    <name evidence="7" type="ORF">PGTUg99_002504</name>
</gene>
<feature type="region of interest" description="Disordered" evidence="5">
    <location>
        <begin position="1"/>
        <end position="33"/>
    </location>
</feature>
<organism evidence="7 8">
    <name type="scientific">Puccinia graminis f. sp. tritici</name>
    <dbReference type="NCBI Taxonomy" id="56615"/>
    <lineage>
        <taxon>Eukaryota</taxon>
        <taxon>Fungi</taxon>
        <taxon>Dikarya</taxon>
        <taxon>Basidiomycota</taxon>
        <taxon>Pucciniomycotina</taxon>
        <taxon>Pucciniomycetes</taxon>
        <taxon>Pucciniales</taxon>
        <taxon>Pucciniaceae</taxon>
        <taxon>Puccinia</taxon>
    </lineage>
</organism>
<dbReference type="EMBL" id="VDEP01000276">
    <property type="protein sequence ID" value="KAA1113598.1"/>
    <property type="molecule type" value="Genomic_DNA"/>
</dbReference>
<feature type="compositionally biased region" description="Polar residues" evidence="5">
    <location>
        <begin position="20"/>
        <end position="33"/>
    </location>
</feature>
<evidence type="ECO:0000313" key="8">
    <source>
        <dbReference type="Proteomes" id="UP000325313"/>
    </source>
</evidence>
<protein>
    <recommendedName>
        <fullName evidence="6">SUN domain-containing protein</fullName>
    </recommendedName>
</protein>
<evidence type="ECO:0000313" key="7">
    <source>
        <dbReference type="EMBL" id="KAA1113598.1"/>
    </source>
</evidence>
<dbReference type="PANTHER" id="PTHR12953:SF0">
    <property type="entry name" value="SUN DOMAIN-CONTAINING OSSIFICATION FACTOR"/>
    <property type="match status" value="1"/>
</dbReference>